<dbReference type="PANTHER" id="PTHR40094">
    <property type="entry name" value="ALPHA-2-MACROGLOBULIN HOMOLOG"/>
    <property type="match status" value="1"/>
</dbReference>
<dbReference type="Gene3D" id="2.60.40.1930">
    <property type="match status" value="1"/>
</dbReference>
<dbReference type="Pfam" id="PF00207">
    <property type="entry name" value="A2M"/>
    <property type="match status" value="1"/>
</dbReference>
<dbReference type="InterPro" id="IPR002890">
    <property type="entry name" value="MG2"/>
</dbReference>
<dbReference type="GO" id="GO:0004866">
    <property type="term" value="F:endopeptidase inhibitor activity"/>
    <property type="evidence" value="ECO:0007669"/>
    <property type="project" value="InterPro"/>
</dbReference>
<dbReference type="InterPro" id="IPR051802">
    <property type="entry name" value="YfhM-like"/>
</dbReference>
<feature type="chain" id="PRO_5013323703" evidence="3">
    <location>
        <begin position="21"/>
        <end position="2256"/>
    </location>
</feature>
<comment type="similarity">
    <text evidence="1">Belongs to the protease inhibitor I39 (alpha-2-macroglobulin) family. Bacterial alpha-2-macroglobulin subfamily.</text>
</comment>
<evidence type="ECO:0000256" key="1">
    <source>
        <dbReference type="ARBA" id="ARBA00010556"/>
    </source>
</evidence>
<dbReference type="RefSeq" id="WP_303685610.1">
    <property type="nucleotide sequence ID" value="NZ_CAJXYO010000031.1"/>
</dbReference>
<evidence type="ECO:0000313" key="6">
    <source>
        <dbReference type="Proteomes" id="UP000196102"/>
    </source>
</evidence>
<dbReference type="EMBL" id="MAAX01000025">
    <property type="protein sequence ID" value="OUS20230.1"/>
    <property type="molecule type" value="Genomic_DNA"/>
</dbReference>
<dbReference type="SUPFAM" id="SSF49464">
    <property type="entry name" value="Carboxypeptidase regulatory domain-like"/>
    <property type="match status" value="1"/>
</dbReference>
<organism evidence="5 6">
    <name type="scientific">Nonlabens dokdonensis</name>
    <dbReference type="NCBI Taxonomy" id="328515"/>
    <lineage>
        <taxon>Bacteria</taxon>
        <taxon>Pseudomonadati</taxon>
        <taxon>Bacteroidota</taxon>
        <taxon>Flavobacteriia</taxon>
        <taxon>Flavobacteriales</taxon>
        <taxon>Flavobacteriaceae</taxon>
        <taxon>Nonlabens</taxon>
    </lineage>
</organism>
<feature type="coiled-coil region" evidence="2">
    <location>
        <begin position="33"/>
        <end position="95"/>
    </location>
</feature>
<gene>
    <name evidence="5" type="ORF">A9Q93_01490</name>
</gene>
<dbReference type="Pfam" id="PF13715">
    <property type="entry name" value="CarbopepD_reg_2"/>
    <property type="match status" value="1"/>
</dbReference>
<evidence type="ECO:0000313" key="5">
    <source>
        <dbReference type="EMBL" id="OUS20230.1"/>
    </source>
</evidence>
<evidence type="ECO:0000259" key="4">
    <source>
        <dbReference type="SMART" id="SM01360"/>
    </source>
</evidence>
<dbReference type="SUPFAM" id="SSF56935">
    <property type="entry name" value="Porins"/>
    <property type="match status" value="1"/>
</dbReference>
<dbReference type="Proteomes" id="UP000196102">
    <property type="component" value="Unassembled WGS sequence"/>
</dbReference>
<proteinExistence type="inferred from homology"/>
<feature type="signal peptide" evidence="3">
    <location>
        <begin position="1"/>
        <end position="20"/>
    </location>
</feature>
<accession>A0A1Z8BCI3</accession>
<dbReference type="InterPro" id="IPR008969">
    <property type="entry name" value="CarboxyPept-like_regulatory"/>
</dbReference>
<evidence type="ECO:0000256" key="3">
    <source>
        <dbReference type="SAM" id="SignalP"/>
    </source>
</evidence>
<feature type="domain" description="Alpha-2-macroglobulin" evidence="4">
    <location>
        <begin position="1484"/>
        <end position="1574"/>
    </location>
</feature>
<dbReference type="SUPFAM" id="SSF48239">
    <property type="entry name" value="Terpenoid cyclases/Protein prenyltransferases"/>
    <property type="match status" value="1"/>
</dbReference>
<protein>
    <submittedName>
        <fullName evidence="5">Alpha-2-macroglobulin</fullName>
    </submittedName>
</protein>
<dbReference type="InterPro" id="IPR008930">
    <property type="entry name" value="Terpenoid_cyclase/PrenylTrfase"/>
</dbReference>
<dbReference type="Pfam" id="PF17973">
    <property type="entry name" value="bMG10"/>
    <property type="match status" value="1"/>
</dbReference>
<dbReference type="SMART" id="SM01360">
    <property type="entry name" value="A2M"/>
    <property type="match status" value="1"/>
</dbReference>
<keyword evidence="2" id="KW-0175">Coiled coil</keyword>
<dbReference type="Gene3D" id="1.50.10.20">
    <property type="match status" value="1"/>
</dbReference>
<keyword evidence="3" id="KW-0732">Signal</keyword>
<dbReference type="InterPro" id="IPR041246">
    <property type="entry name" value="Bact_MG10"/>
</dbReference>
<dbReference type="PANTHER" id="PTHR40094:SF1">
    <property type="entry name" value="UBIQUITIN DOMAIN-CONTAINING PROTEIN"/>
    <property type="match status" value="1"/>
</dbReference>
<dbReference type="InterPro" id="IPR001599">
    <property type="entry name" value="Macroglobln_a2"/>
</dbReference>
<name>A0A1Z8BCI3_9FLAO</name>
<evidence type="ECO:0000256" key="2">
    <source>
        <dbReference type="SAM" id="Coils"/>
    </source>
</evidence>
<sequence>MKNILVLLLLFLAANFQMNAQDYYVKKWHQVEKLEVENKIEDAQKILNEIYQRAKRKKDDDQLVKTFLFRAKFDLIKEEDAQQKVLNELQELIDEAKFPKKNVYHTIYAKLLNDYVNQNRWKLQRLTAGATVDENDFTTWDIKKFYAVISKQYDLALKDRKRLGKTPVSEFNAILGARPLGRELRPTLLDLLSREALDFYKTGYHNITKPKEIYAITKENAFLSTQELQNLKRPAGDTIFSKYDVLQLYALLEQLHNSRNDAGAYASILLERLNYEKGFLERSEDLPKYTDYHQELLKTYEDKAVSTLVSYSLANYHYQLSLNKDKNNRQQDRDKAISIAKQATEKFPESYGAVQCTSLLSTIYQPNLNIQHQDNVIPNEPHRGVITYRNVDNVQIHYIKVPYDFNDRNLDRTTLFQQTLEKAQKENRIAFSKEINLRSSQDTYEHSYEYEVNGLPAGTYLVVFDNYKNDLKNSSGSLITISQLSVFKKVDNDQLTVQVLDKKTGQPLKGIELELSEFIGNRKNVAKTDHNGKATLSKPKSSEGDFQLIAKKGEDITVHQAFNNYYNVYDKDREDKMEVKAKLYLDRAIYRPGQTVYFKGIIVAKEGKKSFVVPYELFEITIRDANRKSVFETKLTTNEYGSFHGEFTLSKEVITGDFRIEIDRDYDSDFWDGIEDFDDGYYKNTFKVEEYKRPRFTAGFKEVKETYAMNDSVVVTAFAKALLGSNITDAEAHFKVTRSASLPWWKYSGYYSDEQIIVDSNELEGDFVTDSKGELEIKFKAVADSTLLAKNVHPIYNYRIEVEVTDVNGETRTAATTVRVGKQTIEITSIVPQTLTVENNEVKVAVRNLNGQLVTAEVEVQIRQLKTPDHIVIPSNLKEAEFHQSNDTAYRNKFPYAELRESEKSGDYKTAPILFKKRLTVDSLTTIKLPITKNWDNGNYVIYTKAIEKGKGKSLEIEKDYVEEINKVDVWANQELPITPKIISHNVEVEDNIATVNFHTSMDGIYLNLLTYDAKGILSDKTIFLPRGKTTLKYDLQKADENWMKFYYSVQKENKFYTSRFQAEGDQEAFSIYKIETNSFRNKLYPGAEEEWSFIIKDQDNKRMNAEVLASMYDKSLDEFTTKNWSRFSFSNNYNNFYPNIFRSTTYLSIKYANLNIINPWIDMPRFNYDQIRYYGLDFNLNTYRYENYLRKLRKKFEPIQPIEGYVTGRILGPDGDEIIGATIQIKGTSIFTTSDFDGIYRIKAGFNDHLIISYTGYDAEIIKVDNQKVISLNLKNSLGEVVVMGYRTMNRLDPNQAKVIEDYEADDDQDGVPNYLPRNGNGIDDKFNDFNTYRGNAYRNNESIAYETLSNGKLIARMYPRDASSEDETYLRTNFDSNDNRNYRDGDIESLLKNLPGVAMNNEITFYVLDGTVITVEEFKNLDGSQIVEVAYLNSTNATSIYGSRAANGAIIISTKEGVSANDLVLQEMALNNVQIRKNLKETAFFLPELKTDEKGNLKFSFTSPEMLTQWKLRLFAHNKKAETAYLEKLVVTQKELSLVPNAPRFLRETDTIRFSTKIANLSDAKIEGIATLKLFDALTMQPIDQELQNTNALQNFTAEKGGNASVNWTFVIPVGTQAVTYRVIAKAGQFSDGEENTLPVLTNRMLVTESRSLWVRAGETESVTMDKLANHTSATLENHQMTFEYTSNPSWYAIKSLPYLMEYEHECAEQTFSRYYANAMAAHILNSSPKVKEVFDSWAANGTNKSKLEQNEELKSVILAHTPWLRDAQTEAQKQQRLATLFDLDKTAREKKKTLAKLEEKQSSSGGFPWFSGGNTNEYITRHIAAGIGHLNKLGVNDEDRPQTDRIYKNAIAAVDRAWVKRFNDYLKRNKNLKKYNFGASYWHYQYARSFEKSVLDQKTDKVLEDFEKVAFAKAEKEFASKPLYTQLLMAIALHRNGEKKTAAKILEGLRQTAVVSKENGMYWKENTNSWYWYSSDIETQALAIEAFMEIDNDTKTVEELQVWLLKKKRTTQWKSTKATADATYALLLQNGNWTDVEVKNQITWAGKELPENKMNEVKKEAGTGYFKISLNKEEITKKHATVEVKNRGEVTGYGGLYWQYFENLDKITRDDNGPLSVKKRLYKKVSNNSGEELKEITSQDALEIGDLVTVRIEIRTKTDMDFVHLKDMRASGFEPVDVLSEYKWQDGLGYYQSTKDVATHFFFDNIPKGTYVFEYEVRANNAGNFSNGITNIESMYAPEFSSHSAGERIFITE</sequence>
<reference evidence="6" key="1">
    <citation type="journal article" date="2017" name="Proc. Natl. Acad. Sci. U.S.A.">
        <title>Simulation of Deepwater Horizon oil plume reveals substrate specialization within a complex community of hydrocarbon-degraders.</title>
        <authorList>
            <person name="Hu P."/>
            <person name="Dubinsky E.A."/>
            <person name="Probst A.J."/>
            <person name="Wang J."/>
            <person name="Sieber C.M.K."/>
            <person name="Tom L.M."/>
            <person name="Gardinali P."/>
            <person name="Banfield J.F."/>
            <person name="Atlas R.M."/>
            <person name="Andersen G.L."/>
        </authorList>
    </citation>
    <scope>NUCLEOTIDE SEQUENCE [LARGE SCALE GENOMIC DNA]</scope>
</reference>
<dbReference type="Pfam" id="PF01835">
    <property type="entry name" value="MG2"/>
    <property type="match status" value="1"/>
</dbReference>
<comment type="caution">
    <text evidence="5">The sequence shown here is derived from an EMBL/GenBank/DDBJ whole genome shotgun (WGS) entry which is preliminary data.</text>
</comment>